<comment type="caution">
    <text evidence="2">The sequence shown here is derived from an EMBL/GenBank/DDBJ whole genome shotgun (WGS) entry which is preliminary data.</text>
</comment>
<name>A0AAE1KJ59_PETCI</name>
<evidence type="ECO:0000313" key="3">
    <source>
        <dbReference type="Proteomes" id="UP001286313"/>
    </source>
</evidence>
<evidence type="ECO:0000313" key="2">
    <source>
        <dbReference type="EMBL" id="KAK3874148.1"/>
    </source>
</evidence>
<dbReference type="AlphaFoldDB" id="A0AAE1KJ59"/>
<feature type="region of interest" description="Disordered" evidence="1">
    <location>
        <begin position="33"/>
        <end position="79"/>
    </location>
</feature>
<organism evidence="2 3">
    <name type="scientific">Petrolisthes cinctipes</name>
    <name type="common">Flat porcelain crab</name>
    <dbReference type="NCBI Taxonomy" id="88211"/>
    <lineage>
        <taxon>Eukaryota</taxon>
        <taxon>Metazoa</taxon>
        <taxon>Ecdysozoa</taxon>
        <taxon>Arthropoda</taxon>
        <taxon>Crustacea</taxon>
        <taxon>Multicrustacea</taxon>
        <taxon>Malacostraca</taxon>
        <taxon>Eumalacostraca</taxon>
        <taxon>Eucarida</taxon>
        <taxon>Decapoda</taxon>
        <taxon>Pleocyemata</taxon>
        <taxon>Anomura</taxon>
        <taxon>Galatheoidea</taxon>
        <taxon>Porcellanidae</taxon>
        <taxon>Petrolisthes</taxon>
    </lineage>
</organism>
<dbReference type="Proteomes" id="UP001286313">
    <property type="component" value="Unassembled WGS sequence"/>
</dbReference>
<gene>
    <name evidence="2" type="ORF">Pcinc_020908</name>
</gene>
<reference evidence="2" key="1">
    <citation type="submission" date="2023-10" db="EMBL/GenBank/DDBJ databases">
        <title>Genome assemblies of two species of porcelain crab, Petrolisthes cinctipes and Petrolisthes manimaculis (Anomura: Porcellanidae).</title>
        <authorList>
            <person name="Angst P."/>
        </authorList>
    </citation>
    <scope>NUCLEOTIDE SEQUENCE</scope>
    <source>
        <strain evidence="2">PB745_01</strain>
        <tissue evidence="2">Gill</tissue>
    </source>
</reference>
<protein>
    <submittedName>
        <fullName evidence="2">Uncharacterized protein</fullName>
    </submittedName>
</protein>
<keyword evidence="3" id="KW-1185">Reference proteome</keyword>
<dbReference type="EMBL" id="JAWQEG010002133">
    <property type="protein sequence ID" value="KAK3874148.1"/>
    <property type="molecule type" value="Genomic_DNA"/>
</dbReference>
<feature type="compositionally biased region" description="Basic and acidic residues" evidence="1">
    <location>
        <begin position="49"/>
        <end position="79"/>
    </location>
</feature>
<proteinExistence type="predicted"/>
<sequence>MAVIMFHQQQQLQSRSVREKRVERIELRYVPTMHPNPFTLTSEKKKRGREMERAEGRQKWSEIKSTKKGEGNEAEQQEK</sequence>
<accession>A0AAE1KJ59</accession>
<evidence type="ECO:0000256" key="1">
    <source>
        <dbReference type="SAM" id="MobiDB-lite"/>
    </source>
</evidence>